<proteinExistence type="predicted"/>
<dbReference type="EMBL" id="CP155618">
    <property type="protein sequence ID" value="XBL13010.1"/>
    <property type="molecule type" value="Genomic_DNA"/>
</dbReference>
<protein>
    <submittedName>
        <fullName evidence="2">VOC family protein</fullName>
    </submittedName>
</protein>
<reference evidence="2" key="1">
    <citation type="submission" date="2024-04" db="EMBL/GenBank/DDBJ databases">
        <title>Mariniflexile litorale, isolated from the shallow sediments of the Sea of Japan.</title>
        <authorList>
            <person name="Romanenko L."/>
            <person name="Isaeva M."/>
        </authorList>
    </citation>
    <scope>NUCLEOTIDE SEQUENCE [LARGE SCALE GENOMIC DNA]</scope>
    <source>
        <strain evidence="2">KMM 9835</strain>
    </source>
</reference>
<sequence length="172" mass="19196">METNNIITKIDHLGLNVPDINTATIFLQEAFDAEIINESYSRALPPLEASDELASTLNLAPKATLHSCRMIKIGSGVRIELFEIYVDGQRQPIKSSDLGLIHFALYTDSMHKAIQKFEAAGGKMLSGPNPFLFPSEKGDKNFFCYGLTPWGTTIEFITYPDGMPYEKNNNLY</sequence>
<dbReference type="Gene3D" id="3.10.180.10">
    <property type="entry name" value="2,3-Dihydroxybiphenyl 1,2-Dioxygenase, domain 1"/>
    <property type="match status" value="1"/>
</dbReference>
<evidence type="ECO:0000313" key="3">
    <source>
        <dbReference type="Proteomes" id="UP001224325"/>
    </source>
</evidence>
<evidence type="ECO:0000313" key="2">
    <source>
        <dbReference type="EMBL" id="XBL13010.1"/>
    </source>
</evidence>
<gene>
    <name evidence="2" type="ORF">QLS71_011810</name>
</gene>
<dbReference type="RefSeq" id="WP_308993458.1">
    <property type="nucleotide sequence ID" value="NZ_CP155618.1"/>
</dbReference>
<organism evidence="2 3">
    <name type="scientific">Mariniflexile litorale</name>
    <dbReference type="NCBI Taxonomy" id="3045158"/>
    <lineage>
        <taxon>Bacteria</taxon>
        <taxon>Pseudomonadati</taxon>
        <taxon>Bacteroidota</taxon>
        <taxon>Flavobacteriia</taxon>
        <taxon>Flavobacteriales</taxon>
        <taxon>Flavobacteriaceae</taxon>
        <taxon>Mariniflexile</taxon>
    </lineage>
</organism>
<dbReference type="SUPFAM" id="SSF54593">
    <property type="entry name" value="Glyoxalase/Bleomycin resistance protein/Dihydroxybiphenyl dioxygenase"/>
    <property type="match status" value="1"/>
</dbReference>
<dbReference type="InterPro" id="IPR029068">
    <property type="entry name" value="Glyas_Bleomycin-R_OHBP_Dase"/>
</dbReference>
<name>A0AAU7ECF5_9FLAO</name>
<dbReference type="PROSITE" id="PS51819">
    <property type="entry name" value="VOC"/>
    <property type="match status" value="1"/>
</dbReference>
<dbReference type="InterPro" id="IPR037523">
    <property type="entry name" value="VOC_core"/>
</dbReference>
<feature type="domain" description="VOC" evidence="1">
    <location>
        <begin position="9"/>
        <end position="159"/>
    </location>
</feature>
<keyword evidence="3" id="KW-1185">Reference proteome</keyword>
<accession>A0AAU7ECF5</accession>
<dbReference type="Pfam" id="PF13669">
    <property type="entry name" value="Glyoxalase_4"/>
    <property type="match status" value="1"/>
</dbReference>
<dbReference type="AlphaFoldDB" id="A0AAU7ECF5"/>
<evidence type="ECO:0000259" key="1">
    <source>
        <dbReference type="PROSITE" id="PS51819"/>
    </source>
</evidence>
<dbReference type="KEGG" id="mlil:QLS71_011810"/>
<dbReference type="Proteomes" id="UP001224325">
    <property type="component" value="Chromosome"/>
</dbReference>